<comment type="caution">
    <text evidence="1">The sequence shown here is derived from an EMBL/GenBank/DDBJ whole genome shotgun (WGS) entry which is preliminary data.</text>
</comment>
<organism evidence="1 2">
    <name type="scientific">Parelaphostrongylus tenuis</name>
    <name type="common">Meningeal worm</name>
    <dbReference type="NCBI Taxonomy" id="148309"/>
    <lineage>
        <taxon>Eukaryota</taxon>
        <taxon>Metazoa</taxon>
        <taxon>Ecdysozoa</taxon>
        <taxon>Nematoda</taxon>
        <taxon>Chromadorea</taxon>
        <taxon>Rhabditida</taxon>
        <taxon>Rhabditina</taxon>
        <taxon>Rhabditomorpha</taxon>
        <taxon>Strongyloidea</taxon>
        <taxon>Metastrongylidae</taxon>
        <taxon>Parelaphostrongylus</taxon>
    </lineage>
</organism>
<gene>
    <name evidence="1" type="ORF">KIN20_038391</name>
</gene>
<proteinExistence type="predicted"/>
<sequence>MGGTNGNTKTCQMASVLLLKTAGTKSSALCLSIDIFFYRFSLWSALVVSKVPLSPVVPLIVEGFERVPATLSFFLIACKSSSMDPRRSRDSLSIIFFFHTFCEEIGLMYCKIILGKPDFMSRDHK</sequence>
<keyword evidence="2" id="KW-1185">Reference proteome</keyword>
<dbReference type="Proteomes" id="UP001196413">
    <property type="component" value="Unassembled WGS sequence"/>
</dbReference>
<dbReference type="EMBL" id="JAHQIW010000822">
    <property type="protein sequence ID" value="KAJ1350251.1"/>
    <property type="molecule type" value="Genomic_DNA"/>
</dbReference>
<reference evidence="1" key="1">
    <citation type="submission" date="2021-06" db="EMBL/GenBank/DDBJ databases">
        <title>Parelaphostrongylus tenuis whole genome reference sequence.</title>
        <authorList>
            <person name="Garwood T.J."/>
            <person name="Larsen P.A."/>
            <person name="Fountain-Jones N.M."/>
            <person name="Garbe J.R."/>
            <person name="Macchietto M.G."/>
            <person name="Kania S.A."/>
            <person name="Gerhold R.W."/>
            <person name="Richards J.E."/>
            <person name="Wolf T.M."/>
        </authorList>
    </citation>
    <scope>NUCLEOTIDE SEQUENCE</scope>
    <source>
        <strain evidence="1">MNPRO001-30</strain>
        <tissue evidence="1">Meninges</tissue>
    </source>
</reference>
<evidence type="ECO:0000313" key="2">
    <source>
        <dbReference type="Proteomes" id="UP001196413"/>
    </source>
</evidence>
<dbReference type="AlphaFoldDB" id="A0AAD5MLY2"/>
<protein>
    <submittedName>
        <fullName evidence="1">Uncharacterized protein</fullName>
    </submittedName>
</protein>
<evidence type="ECO:0000313" key="1">
    <source>
        <dbReference type="EMBL" id="KAJ1350251.1"/>
    </source>
</evidence>
<name>A0AAD5MLY2_PARTN</name>
<accession>A0AAD5MLY2</accession>